<comment type="similarity">
    <text evidence="1">Belongs to the ATP-dependent AMP-binding enzyme family.</text>
</comment>
<dbReference type="InParanoid" id="M0CZR6"/>
<protein>
    <submittedName>
        <fullName evidence="7">AMP-dependent synthetase and ligase</fullName>
    </submittedName>
</protein>
<evidence type="ECO:0000256" key="1">
    <source>
        <dbReference type="ARBA" id="ARBA00006432"/>
    </source>
</evidence>
<dbReference type="AlphaFoldDB" id="M0CZR6"/>
<dbReference type="SUPFAM" id="SSF56801">
    <property type="entry name" value="Acetyl-CoA synthetase-like"/>
    <property type="match status" value="1"/>
</dbReference>
<evidence type="ECO:0000256" key="2">
    <source>
        <dbReference type="ARBA" id="ARBA00022598"/>
    </source>
</evidence>
<dbReference type="Gene3D" id="3.30.300.30">
    <property type="match status" value="1"/>
</dbReference>
<dbReference type="InterPro" id="IPR000873">
    <property type="entry name" value="AMP-dep_synth/lig_dom"/>
</dbReference>
<dbReference type="GO" id="GO:0016405">
    <property type="term" value="F:CoA-ligase activity"/>
    <property type="evidence" value="ECO:0007669"/>
    <property type="project" value="UniProtKB-ARBA"/>
</dbReference>
<feature type="domain" description="AMP-dependent synthetase/ligase" evidence="5">
    <location>
        <begin position="60"/>
        <end position="411"/>
    </location>
</feature>
<gene>
    <name evidence="7" type="ORF">C474_16654</name>
</gene>
<dbReference type="Pfam" id="PF00501">
    <property type="entry name" value="AMP-binding"/>
    <property type="match status" value="1"/>
</dbReference>
<dbReference type="PANTHER" id="PTHR43352:SF1">
    <property type="entry name" value="ANTHRANILATE--COA LIGASE"/>
    <property type="match status" value="1"/>
</dbReference>
<organism evidence="7 8">
    <name type="scientific">Halogeometricum pallidum JCM 14848</name>
    <dbReference type="NCBI Taxonomy" id="1227487"/>
    <lineage>
        <taxon>Archaea</taxon>
        <taxon>Methanobacteriati</taxon>
        <taxon>Methanobacteriota</taxon>
        <taxon>Stenosarchaea group</taxon>
        <taxon>Halobacteria</taxon>
        <taxon>Halobacteriales</taxon>
        <taxon>Haloferacaceae</taxon>
        <taxon>Halogeometricum</taxon>
    </lineage>
</organism>
<dbReference type="OrthoDB" id="193284at2157"/>
<reference evidence="7 8" key="1">
    <citation type="journal article" date="2014" name="PLoS Genet.">
        <title>Phylogenetically driven sequencing of extremely halophilic archaea reveals strategies for static and dynamic osmo-response.</title>
        <authorList>
            <person name="Becker E.A."/>
            <person name="Seitzer P.M."/>
            <person name="Tritt A."/>
            <person name="Larsen D."/>
            <person name="Krusor M."/>
            <person name="Yao A.I."/>
            <person name="Wu D."/>
            <person name="Madern D."/>
            <person name="Eisen J.A."/>
            <person name="Darling A.E."/>
            <person name="Facciotti M.T."/>
        </authorList>
    </citation>
    <scope>NUCLEOTIDE SEQUENCE [LARGE SCALE GENOMIC DNA]</scope>
    <source>
        <strain evidence="7 8">JCM 14848</strain>
    </source>
</reference>
<keyword evidence="4" id="KW-0067">ATP-binding</keyword>
<keyword evidence="2 7" id="KW-0436">Ligase</keyword>
<dbReference type="GO" id="GO:0016878">
    <property type="term" value="F:acid-thiol ligase activity"/>
    <property type="evidence" value="ECO:0007669"/>
    <property type="project" value="UniProtKB-ARBA"/>
</dbReference>
<dbReference type="EMBL" id="AOIV01000040">
    <property type="protein sequence ID" value="ELZ27384.1"/>
    <property type="molecule type" value="Genomic_DNA"/>
</dbReference>
<dbReference type="InterPro" id="IPR042099">
    <property type="entry name" value="ANL_N_sf"/>
</dbReference>
<keyword evidence="3" id="KW-0547">Nucleotide-binding</keyword>
<dbReference type="InterPro" id="IPR045851">
    <property type="entry name" value="AMP-bd_C_sf"/>
</dbReference>
<dbReference type="PATRIC" id="fig|1227487.5.peg.3309"/>
<dbReference type="Proteomes" id="UP000011513">
    <property type="component" value="Unassembled WGS sequence"/>
</dbReference>
<dbReference type="Pfam" id="PF13193">
    <property type="entry name" value="AMP-binding_C"/>
    <property type="match status" value="1"/>
</dbReference>
<comment type="caution">
    <text evidence="7">The sequence shown here is derived from an EMBL/GenBank/DDBJ whole genome shotgun (WGS) entry which is preliminary data.</text>
</comment>
<evidence type="ECO:0000259" key="6">
    <source>
        <dbReference type="Pfam" id="PF13193"/>
    </source>
</evidence>
<name>M0CZR6_HALPD</name>
<dbReference type="GO" id="GO:0005524">
    <property type="term" value="F:ATP binding"/>
    <property type="evidence" value="ECO:0007669"/>
    <property type="project" value="UniProtKB-KW"/>
</dbReference>
<dbReference type="Gene3D" id="3.40.50.12780">
    <property type="entry name" value="N-terminal domain of ligase-like"/>
    <property type="match status" value="1"/>
</dbReference>
<evidence type="ECO:0000313" key="7">
    <source>
        <dbReference type="EMBL" id="ELZ27384.1"/>
    </source>
</evidence>
<proteinExistence type="inferred from homology"/>
<evidence type="ECO:0000313" key="8">
    <source>
        <dbReference type="Proteomes" id="UP000011513"/>
    </source>
</evidence>
<evidence type="ECO:0000256" key="4">
    <source>
        <dbReference type="ARBA" id="ARBA00022840"/>
    </source>
</evidence>
<dbReference type="InterPro" id="IPR020845">
    <property type="entry name" value="AMP-binding_CS"/>
</dbReference>
<dbReference type="GO" id="GO:0044550">
    <property type="term" value="P:secondary metabolite biosynthetic process"/>
    <property type="evidence" value="ECO:0007669"/>
    <property type="project" value="TreeGrafter"/>
</dbReference>
<evidence type="ECO:0000256" key="3">
    <source>
        <dbReference type="ARBA" id="ARBA00022741"/>
    </source>
</evidence>
<dbReference type="FunFam" id="3.30.300.30:FF:000005">
    <property type="entry name" value="Acyl-coenzyme A synthetase ACSM5, mitochondrial"/>
    <property type="match status" value="1"/>
</dbReference>
<dbReference type="InterPro" id="IPR025110">
    <property type="entry name" value="AMP-bd_C"/>
</dbReference>
<keyword evidence="8" id="KW-1185">Reference proteome</keyword>
<dbReference type="PANTHER" id="PTHR43352">
    <property type="entry name" value="ACETYL-COA SYNTHETASE"/>
    <property type="match status" value="1"/>
</dbReference>
<dbReference type="eggNOG" id="arCOG04201">
    <property type="taxonomic scope" value="Archaea"/>
</dbReference>
<dbReference type="RefSeq" id="WP_008388783.1">
    <property type="nucleotide sequence ID" value="NZ_AOIV01000040.1"/>
</dbReference>
<sequence>MQARVPAEKLPDSGTGPELIHAVPEAHYPETVNVVSELVDRHVEDGHGGDPAIRFSGYDDNPDISFEKGVISYADLQSRVNRFGNALSDIGVEPGSRVLVRFPNRPEAIVACLAAQKIGAVALPSMKLLRAAELKKIVNDAGVSHCVVYDELLEEVEKAMPELETLEEVVVADRGAGVEHDHRDYDGLLDGADDDLDAYETERDDLALMLYTSGTTGEPKGAIHTHRQVLATADTFARYCLEPTREDVFGGNPPLPFAYGFGDLVTFPLRFGATTSLVEDAKPADLLQAVEDHGITVLCTVPTAFNQILSAHPNAAEEYDLSSLRAGMSAGEPLAPSTFDAFKEEFGVTILDGIGTTEMLHIFISHRHTDEVDPTATGFPVPGYECKVIDPDTEEELPRGEAGLLAVRGPTGIAYWGRQDKQEEAVVDGWSLPGDIYVHRKDGRLEYKSRHDDLIISSGYNIPGPEVENVLQELEAVSEVAVIGSPDEERGQIVKAYVVLEAGHEPSDDLVEQFQTHVKNTLAPYKYPRAVEFVENLPRTETGKIQRIKLREQEQS</sequence>
<evidence type="ECO:0000259" key="5">
    <source>
        <dbReference type="Pfam" id="PF00501"/>
    </source>
</evidence>
<feature type="domain" description="AMP-binding enzyme C-terminal" evidence="6">
    <location>
        <begin position="466"/>
        <end position="544"/>
    </location>
</feature>
<dbReference type="PROSITE" id="PS00455">
    <property type="entry name" value="AMP_BINDING"/>
    <property type="match status" value="1"/>
</dbReference>
<accession>M0CZR6</accession>